<dbReference type="GO" id="GO:0000428">
    <property type="term" value="C:DNA-directed RNA polymerase complex"/>
    <property type="evidence" value="ECO:0007669"/>
    <property type="project" value="UniProtKB-KW"/>
</dbReference>
<keyword evidence="10" id="KW-0460">Magnesium</keyword>
<evidence type="ECO:0000256" key="11">
    <source>
        <dbReference type="ARBA" id="ARBA00023125"/>
    </source>
</evidence>
<dbReference type="InterPro" id="IPR034151">
    <property type="entry name" value="TOPRIM_DnaG_bac"/>
</dbReference>
<evidence type="ECO:0000256" key="10">
    <source>
        <dbReference type="ARBA" id="ARBA00022842"/>
    </source>
</evidence>
<protein>
    <submittedName>
        <fullName evidence="14">Unannotated protein</fullName>
    </submittedName>
</protein>
<dbReference type="GO" id="GO:1990077">
    <property type="term" value="C:primosome complex"/>
    <property type="evidence" value="ECO:0007669"/>
    <property type="project" value="UniProtKB-KW"/>
</dbReference>
<dbReference type="PANTHER" id="PTHR30313:SF2">
    <property type="entry name" value="DNA PRIMASE"/>
    <property type="match status" value="1"/>
</dbReference>
<dbReference type="Gene3D" id="3.90.580.10">
    <property type="entry name" value="Zinc finger, CHC2-type domain"/>
    <property type="match status" value="1"/>
</dbReference>
<dbReference type="SUPFAM" id="SSF56731">
    <property type="entry name" value="DNA primase core"/>
    <property type="match status" value="1"/>
</dbReference>
<keyword evidence="12" id="KW-0804">Transcription</keyword>
<sequence length="592" mass="65509">MGIAEDDIEKVRSATSLVDIIQPYVALRRVGRNWVGLCPFHAEKSGSFNVREQTQRYRCFGCGASGDVFKFIQDMEHVDFVTSVEKLAGKVGIVLTYSSGSEARDRGRRKQLVEAMEQVVEWYHQRLLTAPDAREARDYLRSRGLTGEVARQFRIGWAPDDWDQLSRDVKLPDEVLTTLGLAFNNRRNKLQDAFRARVLFPIFTPEGEPVAIGGRVLPGSVDPAKYKNSSETPLYSKSRVLYGLNWAKADAVNSNQVIVCEGYTDVIGFHRAGLRRAVATCGTAFTEEHVKLLKRYASRVVLAFDADAAGQGAAEKFYEWEEKYQVEVSVAHFPQGKDPADMASNDPEGLKRAVDTAEPFLGFRVQRALASRPAQSPEQRARAAEAAMAVIGEHPNATVRGLYAGEVAARLSLPISDLVAAAQRGGRRPVVVNVPSERRRSGDTKEFVAVALLVQRWDAIAPWLVDGLFAEDTTMRAFRALASSGGNLEAAIASCDPEARDVLERAAVVDVDEIDVDTEARNLLNAAVRRELAKRTRVDIPDEIREDAEARRLLEQLEDISTSQNASDSLLVWLQRRVADSHPESGDDSRGE</sequence>
<evidence type="ECO:0000313" key="15">
    <source>
        <dbReference type="EMBL" id="CAB4753449.1"/>
    </source>
</evidence>
<dbReference type="Pfam" id="PF01807">
    <property type="entry name" value="Zn_ribbon_DnaG"/>
    <property type="match status" value="1"/>
</dbReference>
<comment type="cofactor">
    <cofactor evidence="1">
        <name>Zn(2+)</name>
        <dbReference type="ChEBI" id="CHEBI:29105"/>
    </cofactor>
</comment>
<keyword evidence="8" id="KW-0863">Zinc-finger</keyword>
<dbReference type="FunFam" id="3.90.580.10:FF:000001">
    <property type="entry name" value="DNA primase"/>
    <property type="match status" value="1"/>
</dbReference>
<dbReference type="SMART" id="SM00400">
    <property type="entry name" value="ZnF_CHCC"/>
    <property type="match status" value="1"/>
</dbReference>
<name>A0A6J6Q6F0_9ZZZZ</name>
<keyword evidence="11" id="KW-0238">DNA-binding</keyword>
<evidence type="ECO:0000256" key="7">
    <source>
        <dbReference type="ARBA" id="ARBA00022723"/>
    </source>
</evidence>
<organism evidence="14">
    <name type="scientific">freshwater metagenome</name>
    <dbReference type="NCBI Taxonomy" id="449393"/>
    <lineage>
        <taxon>unclassified sequences</taxon>
        <taxon>metagenomes</taxon>
        <taxon>ecological metagenomes</taxon>
    </lineage>
</organism>
<dbReference type="PIRSF" id="PIRSF002811">
    <property type="entry name" value="DnaG"/>
    <property type="match status" value="1"/>
</dbReference>
<evidence type="ECO:0000256" key="2">
    <source>
        <dbReference type="ARBA" id="ARBA00022478"/>
    </source>
</evidence>
<dbReference type="InterPro" id="IPR037068">
    <property type="entry name" value="DNA_primase_core_N_sf"/>
</dbReference>
<dbReference type="Gene3D" id="3.40.1360.10">
    <property type="match status" value="1"/>
</dbReference>
<dbReference type="SUPFAM" id="SSF57783">
    <property type="entry name" value="Zinc beta-ribbon"/>
    <property type="match status" value="1"/>
</dbReference>
<dbReference type="NCBIfam" id="TIGR01391">
    <property type="entry name" value="dnaG"/>
    <property type="match status" value="1"/>
</dbReference>
<dbReference type="InterPro" id="IPR006295">
    <property type="entry name" value="DNA_primase_DnaG"/>
</dbReference>
<dbReference type="Pfam" id="PF13155">
    <property type="entry name" value="Toprim_2"/>
    <property type="match status" value="1"/>
</dbReference>
<keyword evidence="4" id="KW-0808">Transferase</keyword>
<dbReference type="CDD" id="cd03364">
    <property type="entry name" value="TOPRIM_DnaG_primases"/>
    <property type="match status" value="1"/>
</dbReference>
<keyword evidence="9" id="KW-0862">Zinc</keyword>
<dbReference type="PANTHER" id="PTHR30313">
    <property type="entry name" value="DNA PRIMASE"/>
    <property type="match status" value="1"/>
</dbReference>
<dbReference type="InterPro" id="IPR030846">
    <property type="entry name" value="DnaG_bac"/>
</dbReference>
<dbReference type="InterPro" id="IPR002694">
    <property type="entry name" value="Znf_CHC2"/>
</dbReference>
<gene>
    <name evidence="14" type="ORF">UFOPK2602_00895</name>
    <name evidence="15" type="ORF">UFOPK2806_01156</name>
</gene>
<keyword evidence="5" id="KW-0548">Nucleotidyltransferase</keyword>
<evidence type="ECO:0000256" key="1">
    <source>
        <dbReference type="ARBA" id="ARBA00001947"/>
    </source>
</evidence>
<dbReference type="Pfam" id="PF10410">
    <property type="entry name" value="DnaB_bind"/>
    <property type="match status" value="1"/>
</dbReference>
<reference evidence="14" key="1">
    <citation type="submission" date="2020-05" db="EMBL/GenBank/DDBJ databases">
        <authorList>
            <person name="Chiriac C."/>
            <person name="Salcher M."/>
            <person name="Ghai R."/>
            <person name="Kavagutti S V."/>
        </authorList>
    </citation>
    <scope>NUCLEOTIDE SEQUENCE</scope>
</reference>
<dbReference type="GO" id="GO:0003677">
    <property type="term" value="F:DNA binding"/>
    <property type="evidence" value="ECO:0007669"/>
    <property type="project" value="UniProtKB-KW"/>
</dbReference>
<proteinExistence type="inferred from homology"/>
<dbReference type="InterPro" id="IPR050219">
    <property type="entry name" value="DnaG_primase"/>
</dbReference>
<evidence type="ECO:0000259" key="13">
    <source>
        <dbReference type="PROSITE" id="PS50880"/>
    </source>
</evidence>
<dbReference type="InterPro" id="IPR019475">
    <property type="entry name" value="DNA_primase_DnaB-bd"/>
</dbReference>
<dbReference type="EMBL" id="CAEZYY010000012">
    <property type="protein sequence ID" value="CAB4753449.1"/>
    <property type="molecule type" value="Genomic_DNA"/>
</dbReference>
<keyword evidence="6" id="KW-0235">DNA replication</keyword>
<evidence type="ECO:0000256" key="9">
    <source>
        <dbReference type="ARBA" id="ARBA00022833"/>
    </source>
</evidence>
<dbReference type="GO" id="GO:0006269">
    <property type="term" value="P:DNA replication, synthesis of primer"/>
    <property type="evidence" value="ECO:0007669"/>
    <property type="project" value="UniProtKB-KW"/>
</dbReference>
<evidence type="ECO:0000256" key="3">
    <source>
        <dbReference type="ARBA" id="ARBA00022515"/>
    </source>
</evidence>
<evidence type="ECO:0000313" key="14">
    <source>
        <dbReference type="EMBL" id="CAB4706599.1"/>
    </source>
</evidence>
<dbReference type="HAMAP" id="MF_00974">
    <property type="entry name" value="DNA_primase_DnaG"/>
    <property type="match status" value="1"/>
</dbReference>
<dbReference type="InterPro" id="IPR036977">
    <property type="entry name" value="DNA_primase_Znf_CHC2"/>
</dbReference>
<dbReference type="Gene3D" id="3.90.980.10">
    <property type="entry name" value="DNA primase, catalytic core, N-terminal domain"/>
    <property type="match status" value="1"/>
</dbReference>
<evidence type="ECO:0000256" key="6">
    <source>
        <dbReference type="ARBA" id="ARBA00022705"/>
    </source>
</evidence>
<dbReference type="AlphaFoldDB" id="A0A6J6Q6F0"/>
<keyword evidence="7" id="KW-0479">Metal-binding</keyword>
<evidence type="ECO:0000256" key="4">
    <source>
        <dbReference type="ARBA" id="ARBA00022679"/>
    </source>
</evidence>
<evidence type="ECO:0000256" key="5">
    <source>
        <dbReference type="ARBA" id="ARBA00022695"/>
    </source>
</evidence>
<dbReference type="SMART" id="SM00493">
    <property type="entry name" value="TOPRIM"/>
    <property type="match status" value="1"/>
</dbReference>
<keyword evidence="3" id="KW-0639">Primosome</keyword>
<accession>A0A6J6Q6F0</accession>
<evidence type="ECO:0000256" key="8">
    <source>
        <dbReference type="ARBA" id="ARBA00022771"/>
    </source>
</evidence>
<dbReference type="GO" id="GO:0005737">
    <property type="term" value="C:cytoplasm"/>
    <property type="evidence" value="ECO:0007669"/>
    <property type="project" value="TreeGrafter"/>
</dbReference>
<evidence type="ECO:0000256" key="12">
    <source>
        <dbReference type="ARBA" id="ARBA00023163"/>
    </source>
</evidence>
<dbReference type="GO" id="GO:0008270">
    <property type="term" value="F:zinc ion binding"/>
    <property type="evidence" value="ECO:0007669"/>
    <property type="project" value="UniProtKB-KW"/>
</dbReference>
<feature type="domain" description="Toprim" evidence="13">
    <location>
        <begin position="255"/>
        <end position="334"/>
    </location>
</feature>
<dbReference type="GO" id="GO:0003899">
    <property type="term" value="F:DNA-directed RNA polymerase activity"/>
    <property type="evidence" value="ECO:0007669"/>
    <property type="project" value="InterPro"/>
</dbReference>
<dbReference type="Pfam" id="PF08275">
    <property type="entry name" value="DNAG_N"/>
    <property type="match status" value="1"/>
</dbReference>
<dbReference type="InterPro" id="IPR013264">
    <property type="entry name" value="DNAG_N"/>
</dbReference>
<keyword evidence="2" id="KW-0240">DNA-directed RNA polymerase</keyword>
<dbReference type="EMBL" id="CAEZXX010000050">
    <property type="protein sequence ID" value="CAB4706599.1"/>
    <property type="molecule type" value="Genomic_DNA"/>
</dbReference>
<dbReference type="PROSITE" id="PS50880">
    <property type="entry name" value="TOPRIM"/>
    <property type="match status" value="1"/>
</dbReference>
<dbReference type="InterPro" id="IPR006171">
    <property type="entry name" value="TOPRIM_dom"/>
</dbReference>